<dbReference type="EMBL" id="JAAGVY010000019">
    <property type="protein sequence ID" value="NEN24026.1"/>
    <property type="molecule type" value="Genomic_DNA"/>
</dbReference>
<dbReference type="AlphaFoldDB" id="A0A7K3WR76"/>
<gene>
    <name evidence="2" type="ORF">G3O08_11000</name>
</gene>
<keyword evidence="3" id="KW-1185">Reference proteome</keyword>
<reference evidence="2 3" key="1">
    <citation type="submission" date="2020-02" db="EMBL/GenBank/DDBJ databases">
        <title>Out from the shadows clarifying the taxonomy of the family Cryomorphaceae and related taxa by utilizing the GTDB taxonomic framework.</title>
        <authorList>
            <person name="Bowman J.P."/>
        </authorList>
    </citation>
    <scope>NUCLEOTIDE SEQUENCE [LARGE SCALE GENOMIC DNA]</scope>
    <source>
        <strain evidence="2 3">QSSC 1-22</strain>
    </source>
</reference>
<organism evidence="2 3">
    <name type="scientific">Cryomorpha ignava</name>
    <dbReference type="NCBI Taxonomy" id="101383"/>
    <lineage>
        <taxon>Bacteria</taxon>
        <taxon>Pseudomonadati</taxon>
        <taxon>Bacteroidota</taxon>
        <taxon>Flavobacteriia</taxon>
        <taxon>Flavobacteriales</taxon>
        <taxon>Cryomorphaceae</taxon>
        <taxon>Cryomorpha</taxon>
    </lineage>
</organism>
<sequence length="428" mass="48497">MDRRSETAYRKSFLKFIDLEDKLLYTLCDSNAFRANALMRSAAASFGKMESDRNNKPEVSKNKKQKVLSAAVKLSEENIPGLGAPNSNTAEVRHIENQKKYASRFYADYMKKRVHLYKTTFKEGSKQQKKMLHKLKKRALLWQSYKEQDSKLLAGFADKHLGIMKSLEANPEFASVMKPQMADYSGTQLDPNMDASSFSQTKLLDMLQNKITADGLLSPDQVNGVKNVKELFAKLQEVKQEVSDTTSQADKKEAKEKPVKIDGKLSKRFWDRLYGGGDFDWENSTGYYPDGLGVTLNGGYHISDNSGLTIELETVFNASKMGWANDKRFESTLVSNYTLGANIDYRIWKIFFAGVGSEFIINNLEAPAEELIDRLENSKYTFGVPLIFRVLLPISGANSTNIEFRYDLNSKNNIKPQFDFKVGFLIGR</sequence>
<evidence type="ECO:0000313" key="3">
    <source>
        <dbReference type="Proteomes" id="UP000486602"/>
    </source>
</evidence>
<accession>A0A7K3WR76</accession>
<protein>
    <submittedName>
        <fullName evidence="2">Uncharacterized protein</fullName>
    </submittedName>
</protein>
<name>A0A7K3WR76_9FLAO</name>
<feature type="coiled-coil region" evidence="1">
    <location>
        <begin position="228"/>
        <end position="255"/>
    </location>
</feature>
<evidence type="ECO:0000256" key="1">
    <source>
        <dbReference type="SAM" id="Coils"/>
    </source>
</evidence>
<dbReference type="RefSeq" id="WP_163285422.1">
    <property type="nucleotide sequence ID" value="NZ_JAAGVY010000019.1"/>
</dbReference>
<keyword evidence="1" id="KW-0175">Coiled coil</keyword>
<dbReference type="Proteomes" id="UP000486602">
    <property type="component" value="Unassembled WGS sequence"/>
</dbReference>
<proteinExistence type="predicted"/>
<comment type="caution">
    <text evidence="2">The sequence shown here is derived from an EMBL/GenBank/DDBJ whole genome shotgun (WGS) entry which is preliminary data.</text>
</comment>
<evidence type="ECO:0000313" key="2">
    <source>
        <dbReference type="EMBL" id="NEN24026.1"/>
    </source>
</evidence>